<accession>A0A371EJK1</accession>
<evidence type="ECO:0000313" key="2">
    <source>
        <dbReference type="Proteomes" id="UP000257109"/>
    </source>
</evidence>
<gene>
    <name evidence="1" type="ORF">CR513_55017</name>
</gene>
<sequence>MDKIKLNTNYRYIEVLYSSSMDLYFKASVRANTQDSMLKLTFLKCQFHILWCMMLSEILSMKDSMQFVSMWPLWSSRRKFT</sequence>
<comment type="caution">
    <text evidence="1">The sequence shown here is derived from an EMBL/GenBank/DDBJ whole genome shotgun (WGS) entry which is preliminary data.</text>
</comment>
<keyword evidence="2" id="KW-1185">Reference proteome</keyword>
<evidence type="ECO:0000313" key="1">
    <source>
        <dbReference type="EMBL" id="RDX66243.1"/>
    </source>
</evidence>
<dbReference type="Proteomes" id="UP000257109">
    <property type="component" value="Unassembled WGS sequence"/>
</dbReference>
<feature type="non-terminal residue" evidence="1">
    <location>
        <position position="1"/>
    </location>
</feature>
<dbReference type="AlphaFoldDB" id="A0A371EJK1"/>
<reference evidence="1" key="1">
    <citation type="submission" date="2018-05" db="EMBL/GenBank/DDBJ databases">
        <title>Draft genome of Mucuna pruriens seed.</title>
        <authorList>
            <person name="Nnadi N.E."/>
            <person name="Vos R."/>
            <person name="Hasami M.H."/>
            <person name="Devisetty U.K."/>
            <person name="Aguiy J.C."/>
        </authorList>
    </citation>
    <scope>NUCLEOTIDE SEQUENCE [LARGE SCALE GENOMIC DNA]</scope>
    <source>
        <strain evidence="1">JCA_2017</strain>
    </source>
</reference>
<organism evidence="1 2">
    <name type="scientific">Mucuna pruriens</name>
    <name type="common">Velvet bean</name>
    <name type="synonym">Dolichos pruriens</name>
    <dbReference type="NCBI Taxonomy" id="157652"/>
    <lineage>
        <taxon>Eukaryota</taxon>
        <taxon>Viridiplantae</taxon>
        <taxon>Streptophyta</taxon>
        <taxon>Embryophyta</taxon>
        <taxon>Tracheophyta</taxon>
        <taxon>Spermatophyta</taxon>
        <taxon>Magnoliopsida</taxon>
        <taxon>eudicotyledons</taxon>
        <taxon>Gunneridae</taxon>
        <taxon>Pentapetalae</taxon>
        <taxon>rosids</taxon>
        <taxon>fabids</taxon>
        <taxon>Fabales</taxon>
        <taxon>Fabaceae</taxon>
        <taxon>Papilionoideae</taxon>
        <taxon>50 kb inversion clade</taxon>
        <taxon>NPAAA clade</taxon>
        <taxon>indigoferoid/millettioid clade</taxon>
        <taxon>Phaseoleae</taxon>
        <taxon>Mucuna</taxon>
    </lineage>
</organism>
<name>A0A371EJK1_MUCPR</name>
<dbReference type="EMBL" id="QJKJ01013530">
    <property type="protein sequence ID" value="RDX66243.1"/>
    <property type="molecule type" value="Genomic_DNA"/>
</dbReference>
<protein>
    <submittedName>
        <fullName evidence="1">Uncharacterized protein</fullName>
    </submittedName>
</protein>
<proteinExistence type="predicted"/>